<dbReference type="EMBL" id="BARU01022172">
    <property type="protein sequence ID" value="GAH53731.1"/>
    <property type="molecule type" value="Genomic_DNA"/>
</dbReference>
<comment type="caution">
    <text evidence="2">The sequence shown here is derived from an EMBL/GenBank/DDBJ whole genome shotgun (WGS) entry which is preliminary data.</text>
</comment>
<dbReference type="AlphaFoldDB" id="X1G745"/>
<evidence type="ECO:0000313" key="2">
    <source>
        <dbReference type="EMBL" id="GAH53731.1"/>
    </source>
</evidence>
<evidence type="ECO:0000256" key="1">
    <source>
        <dbReference type="SAM" id="MobiDB-lite"/>
    </source>
</evidence>
<gene>
    <name evidence="2" type="ORF">S03H2_36155</name>
</gene>
<name>X1G745_9ZZZZ</name>
<feature type="region of interest" description="Disordered" evidence="1">
    <location>
        <begin position="22"/>
        <end position="45"/>
    </location>
</feature>
<sequence length="45" mass="5288">MVKILDRRNRIMLDMLNSMKSENKKMESMNKKSKSVLEMVRDGDG</sequence>
<organism evidence="2">
    <name type="scientific">marine sediment metagenome</name>
    <dbReference type="NCBI Taxonomy" id="412755"/>
    <lineage>
        <taxon>unclassified sequences</taxon>
        <taxon>metagenomes</taxon>
        <taxon>ecological metagenomes</taxon>
    </lineage>
</organism>
<proteinExistence type="predicted"/>
<reference evidence="2" key="1">
    <citation type="journal article" date="2014" name="Front. Microbiol.">
        <title>High frequency of phylogenetically diverse reductive dehalogenase-homologous genes in deep subseafloor sedimentary metagenomes.</title>
        <authorList>
            <person name="Kawai M."/>
            <person name="Futagami T."/>
            <person name="Toyoda A."/>
            <person name="Takaki Y."/>
            <person name="Nishi S."/>
            <person name="Hori S."/>
            <person name="Arai W."/>
            <person name="Tsubouchi T."/>
            <person name="Morono Y."/>
            <person name="Uchiyama I."/>
            <person name="Ito T."/>
            <person name="Fujiyama A."/>
            <person name="Inagaki F."/>
            <person name="Takami H."/>
        </authorList>
    </citation>
    <scope>NUCLEOTIDE SEQUENCE</scope>
    <source>
        <strain evidence="2">Expedition CK06-06</strain>
    </source>
</reference>
<protein>
    <submittedName>
        <fullName evidence="2">Uncharacterized protein</fullName>
    </submittedName>
</protein>
<accession>X1G745</accession>